<dbReference type="GO" id="GO:0004169">
    <property type="term" value="F:dolichyl-phosphate-mannose-protein mannosyltransferase activity"/>
    <property type="evidence" value="ECO:0007669"/>
    <property type="project" value="UniProtKB-EC"/>
</dbReference>
<feature type="transmembrane region" description="Helical" evidence="14">
    <location>
        <begin position="322"/>
        <end position="342"/>
    </location>
</feature>
<name>A0A1S3H6C7_LINAN</name>
<evidence type="ECO:0000256" key="6">
    <source>
        <dbReference type="ARBA" id="ARBA00022679"/>
    </source>
</evidence>
<keyword evidence="8" id="KW-0677">Repeat</keyword>
<dbReference type="RefSeq" id="XP_013381670.1">
    <property type="nucleotide sequence ID" value="XM_013526216.2"/>
</dbReference>
<dbReference type="Pfam" id="PF08409">
    <property type="entry name" value="TMTC_DUF1736"/>
    <property type="match status" value="1"/>
</dbReference>
<feature type="transmembrane region" description="Helical" evidence="14">
    <location>
        <begin position="390"/>
        <end position="410"/>
    </location>
</feature>
<dbReference type="PANTHER" id="PTHR44809:SF1">
    <property type="entry name" value="PROTEIN O-MANNOSYL-TRANSFERASE TMTC1"/>
    <property type="match status" value="1"/>
</dbReference>
<evidence type="ECO:0000313" key="16">
    <source>
        <dbReference type="Proteomes" id="UP000085678"/>
    </source>
</evidence>
<dbReference type="STRING" id="7574.A0A1S3H6C7"/>
<dbReference type="Pfam" id="PF13432">
    <property type="entry name" value="TPR_16"/>
    <property type="match status" value="1"/>
</dbReference>
<evidence type="ECO:0000256" key="10">
    <source>
        <dbReference type="ARBA" id="ARBA00022824"/>
    </source>
</evidence>
<feature type="transmembrane region" description="Helical" evidence="14">
    <location>
        <begin position="241"/>
        <end position="261"/>
    </location>
</feature>
<feature type="repeat" description="TPR" evidence="13">
    <location>
        <begin position="555"/>
        <end position="588"/>
    </location>
</feature>
<sequence length="895" mass="101289">MMAVKRRVGCSEGQQEENSVPLIRNINNNYLYSQQERLLNRENGKLLKYVLPSAACLLCYVNSLQGDFVHDDVSAIKSNGDVTGNTPWSQMFSNDFWGKSMADNTSHKSYRPLCVLSFRLNYMLGGLNPVSFHVVNVALHTIATLLFVHICDTLVYRPSSHLALLAGLLFAVHPVHTEAVAGIVGQADVLACIFFQLSFLCYVRCINCQSGEEFPTVKRIPIFMLSMVLGTAAMFTKEHGITVLGVNILYDTFVICHGGTLRVLRKRSLTRNCTPLVKRMIFTSCVVILLLSFRIWMLHGMLPAFSEQDNPASFAPHLLTRFLTYSYLLVFNMWLLLAPITLSYDWQMGSIPLVETLWDIRNLATLIFAIVMLFLVVFVIRKLWTSTGKVTFTGLLFLTLPFLPASNLFIRVGFVVAERILYISSMGFCILVVQGFDSITIKFKQKKRLLHAMLYCLVALFAARTVIRNRVWYNRETLFTSGLETLPHNAKVHYNYANMLKDWGRIEQAIHHYRTALRLFPNHASANNNLGTLLNDPVDAEAHYRRAIQISPGHTNAHFNLGNVLHKTGRSEEAIKVFHRAIQLDPHYTDPYTNLGGILATLGRHSEADWCYRRVIQEDPHNADAYNNYGAFLQRLGKNEDALQYYMKATSLQPNNVVVITNAGRALRTLERNDEAEDMFKRALSIKRDSINLDTLAVFYFNQGRTTEALKIFNELERSFPNDLDAMCHYAQALTRLEQYSKAEALLLRILHTDGGHVEALRQLATLCGILGRHQEALQHISKALSPGAQTVDKLTRAAIYYEEGNHWKDLKQYQQAAKSYKAAVSLDPSLPQAWLNLGAIYHLLKVEATSVALKAIFLLQYFLILRGWAIQQYLSKARSTVSNMVAFDDIVPIG</sequence>
<evidence type="ECO:0000256" key="2">
    <source>
        <dbReference type="ARBA" id="ARBA00004240"/>
    </source>
</evidence>
<keyword evidence="11 14" id="KW-1133">Transmembrane helix</keyword>
<dbReference type="Gene3D" id="1.25.40.10">
    <property type="entry name" value="Tetratricopeptide repeat domain"/>
    <property type="match status" value="5"/>
</dbReference>
<evidence type="ECO:0000256" key="7">
    <source>
        <dbReference type="ARBA" id="ARBA00022692"/>
    </source>
</evidence>
<dbReference type="InterPro" id="IPR019734">
    <property type="entry name" value="TPR_rpt"/>
</dbReference>
<evidence type="ECO:0000256" key="14">
    <source>
        <dbReference type="SAM" id="Phobius"/>
    </source>
</evidence>
<feature type="repeat" description="TPR" evidence="13">
    <location>
        <begin position="589"/>
        <end position="622"/>
    </location>
</feature>
<feature type="domain" description="DUF1736" evidence="15">
    <location>
        <begin position="301"/>
        <end position="372"/>
    </location>
</feature>
<gene>
    <name evidence="17" type="primary">LOC106152584</name>
</gene>
<reference evidence="17" key="1">
    <citation type="submission" date="2025-08" db="UniProtKB">
        <authorList>
            <consortium name="RefSeq"/>
        </authorList>
    </citation>
    <scope>IDENTIFICATION</scope>
    <source>
        <tissue evidence="17">Gonads</tissue>
    </source>
</reference>
<dbReference type="PANTHER" id="PTHR44809">
    <property type="match status" value="1"/>
</dbReference>
<dbReference type="PROSITE" id="PS50005">
    <property type="entry name" value="TPR"/>
    <property type="match status" value="6"/>
</dbReference>
<dbReference type="InParanoid" id="A0A1S3H6C7"/>
<dbReference type="PROSITE" id="PS50293">
    <property type="entry name" value="TPR_REGION"/>
    <property type="match status" value="2"/>
</dbReference>
<feature type="transmembrane region" description="Helical" evidence="14">
    <location>
        <begin position="130"/>
        <end position="148"/>
    </location>
</feature>
<dbReference type="Pfam" id="PF14559">
    <property type="entry name" value="TPR_19"/>
    <property type="match status" value="1"/>
</dbReference>
<evidence type="ECO:0000256" key="4">
    <source>
        <dbReference type="ARBA" id="ARBA00007882"/>
    </source>
</evidence>
<keyword evidence="12 14" id="KW-0472">Membrane</keyword>
<dbReference type="OrthoDB" id="19588at2759"/>
<comment type="similarity">
    <text evidence="4">Belongs to the TMTC family.</text>
</comment>
<dbReference type="Pfam" id="PF00515">
    <property type="entry name" value="TPR_1"/>
    <property type="match status" value="1"/>
</dbReference>
<dbReference type="GO" id="GO:0016020">
    <property type="term" value="C:membrane"/>
    <property type="evidence" value="ECO:0007669"/>
    <property type="project" value="UniProtKB-SubCell"/>
</dbReference>
<feature type="repeat" description="TPR" evidence="13">
    <location>
        <begin position="490"/>
        <end position="523"/>
    </location>
</feature>
<dbReference type="EC" id="2.4.1.109" evidence="5"/>
<proteinExistence type="inferred from homology"/>
<evidence type="ECO:0000256" key="1">
    <source>
        <dbReference type="ARBA" id="ARBA00004141"/>
    </source>
</evidence>
<keyword evidence="6" id="KW-0808">Transferase</keyword>
<evidence type="ECO:0000256" key="13">
    <source>
        <dbReference type="PROSITE-ProRule" id="PRU00339"/>
    </source>
</evidence>
<dbReference type="InterPro" id="IPR052943">
    <property type="entry name" value="TMTC_O-mannosyl-trnsfr"/>
</dbReference>
<comment type="pathway">
    <text evidence="3">Protein modification; protein glycosylation.</text>
</comment>
<comment type="subcellular location">
    <subcellularLocation>
        <location evidence="2">Endoplasmic reticulum</location>
    </subcellularLocation>
    <subcellularLocation>
        <location evidence="1">Membrane</location>
        <topology evidence="1">Multi-pass membrane protein</topology>
    </subcellularLocation>
</comment>
<dbReference type="KEGG" id="lak:106152584"/>
<protein>
    <recommendedName>
        <fullName evidence="5">dolichyl-phosphate-mannose--protein mannosyltransferase</fullName>
        <ecNumber evidence="5">2.4.1.109</ecNumber>
    </recommendedName>
</protein>
<feature type="repeat" description="TPR" evidence="13">
    <location>
        <begin position="798"/>
        <end position="831"/>
    </location>
</feature>
<keyword evidence="9 13" id="KW-0802">TPR repeat</keyword>
<evidence type="ECO:0000256" key="8">
    <source>
        <dbReference type="ARBA" id="ARBA00022737"/>
    </source>
</evidence>
<dbReference type="SUPFAM" id="SSF48452">
    <property type="entry name" value="TPR-like"/>
    <property type="match status" value="2"/>
</dbReference>
<feature type="repeat" description="TPR" evidence="13">
    <location>
        <begin position="623"/>
        <end position="656"/>
    </location>
</feature>
<feature type="transmembrane region" description="Helical" evidence="14">
    <location>
        <begin position="217"/>
        <end position="235"/>
    </location>
</feature>
<dbReference type="Pfam" id="PF13181">
    <property type="entry name" value="TPR_8"/>
    <property type="match status" value="1"/>
</dbReference>
<feature type="repeat" description="TPR" evidence="13">
    <location>
        <begin position="657"/>
        <end position="690"/>
    </location>
</feature>
<dbReference type="Pfam" id="PF13414">
    <property type="entry name" value="TPR_11"/>
    <property type="match status" value="1"/>
</dbReference>
<feature type="transmembrane region" description="Helical" evidence="14">
    <location>
        <begin position="422"/>
        <end position="443"/>
    </location>
</feature>
<keyword evidence="7 14" id="KW-0812">Transmembrane</keyword>
<organism evidence="16 17">
    <name type="scientific">Lingula anatina</name>
    <name type="common">Brachiopod</name>
    <name type="synonym">Lingula unguis</name>
    <dbReference type="NCBI Taxonomy" id="7574"/>
    <lineage>
        <taxon>Eukaryota</taxon>
        <taxon>Metazoa</taxon>
        <taxon>Spiralia</taxon>
        <taxon>Lophotrochozoa</taxon>
        <taxon>Brachiopoda</taxon>
        <taxon>Linguliformea</taxon>
        <taxon>Lingulata</taxon>
        <taxon>Lingulida</taxon>
        <taxon>Linguloidea</taxon>
        <taxon>Lingulidae</taxon>
        <taxon>Lingula</taxon>
    </lineage>
</organism>
<dbReference type="Pfam" id="PF13424">
    <property type="entry name" value="TPR_12"/>
    <property type="match status" value="1"/>
</dbReference>
<dbReference type="UniPathway" id="UPA00378"/>
<feature type="transmembrane region" description="Helical" evidence="14">
    <location>
        <begin position="363"/>
        <end position="384"/>
    </location>
</feature>
<evidence type="ECO:0000256" key="12">
    <source>
        <dbReference type="ARBA" id="ARBA00023136"/>
    </source>
</evidence>
<evidence type="ECO:0000313" key="17">
    <source>
        <dbReference type="RefSeq" id="XP_013381670.1"/>
    </source>
</evidence>
<dbReference type="SMART" id="SM00028">
    <property type="entry name" value="TPR"/>
    <property type="match status" value="9"/>
</dbReference>
<evidence type="ECO:0000259" key="15">
    <source>
        <dbReference type="Pfam" id="PF08409"/>
    </source>
</evidence>
<dbReference type="Proteomes" id="UP000085678">
    <property type="component" value="Unplaced"/>
</dbReference>
<evidence type="ECO:0000256" key="5">
    <source>
        <dbReference type="ARBA" id="ARBA00012839"/>
    </source>
</evidence>
<dbReference type="GeneID" id="106152584"/>
<dbReference type="AlphaFoldDB" id="A0A1S3H6C7"/>
<evidence type="ECO:0000256" key="9">
    <source>
        <dbReference type="ARBA" id="ARBA00022803"/>
    </source>
</evidence>
<evidence type="ECO:0000256" key="11">
    <source>
        <dbReference type="ARBA" id="ARBA00022989"/>
    </source>
</evidence>
<dbReference type="GO" id="GO:0005783">
    <property type="term" value="C:endoplasmic reticulum"/>
    <property type="evidence" value="ECO:0007669"/>
    <property type="project" value="UniProtKB-SubCell"/>
</dbReference>
<feature type="transmembrane region" description="Helical" evidence="14">
    <location>
        <begin position="281"/>
        <end position="302"/>
    </location>
</feature>
<feature type="transmembrane region" description="Helical" evidence="14">
    <location>
        <begin position="183"/>
        <end position="205"/>
    </location>
</feature>
<keyword evidence="16" id="KW-1185">Reference proteome</keyword>
<dbReference type="InterPro" id="IPR011990">
    <property type="entry name" value="TPR-like_helical_dom_sf"/>
</dbReference>
<keyword evidence="10" id="KW-0256">Endoplasmic reticulum</keyword>
<evidence type="ECO:0000256" key="3">
    <source>
        <dbReference type="ARBA" id="ARBA00004922"/>
    </source>
</evidence>
<accession>A0A1S3H6C7</accession>
<dbReference type="InterPro" id="IPR013618">
    <property type="entry name" value="TMTC_DUF1736"/>
</dbReference>